<evidence type="ECO:0000256" key="4">
    <source>
        <dbReference type="ARBA" id="ARBA00022989"/>
    </source>
</evidence>
<dbReference type="FunFam" id="1.20.1250.20:FF:000078">
    <property type="entry name" value="MFS maltose transporter, putative"/>
    <property type="match status" value="1"/>
</dbReference>
<dbReference type="SUPFAM" id="SSF103473">
    <property type="entry name" value="MFS general substrate transporter"/>
    <property type="match status" value="1"/>
</dbReference>
<evidence type="ECO:0000256" key="1">
    <source>
        <dbReference type="ARBA" id="ARBA00004141"/>
    </source>
</evidence>
<proteinExistence type="inferred from homology"/>
<dbReference type="PROSITE" id="PS00217">
    <property type="entry name" value="SUGAR_TRANSPORT_2"/>
    <property type="match status" value="1"/>
</dbReference>
<accession>A0A177D001</accession>
<feature type="transmembrane region" description="Helical" evidence="6">
    <location>
        <begin position="433"/>
        <end position="454"/>
    </location>
</feature>
<feature type="transmembrane region" description="Helical" evidence="6">
    <location>
        <begin position="97"/>
        <end position="114"/>
    </location>
</feature>
<dbReference type="PROSITE" id="PS50850">
    <property type="entry name" value="MFS"/>
    <property type="match status" value="1"/>
</dbReference>
<keyword evidence="3 6" id="KW-0812">Transmembrane</keyword>
<dbReference type="GO" id="GO:0005351">
    <property type="term" value="F:carbohydrate:proton symporter activity"/>
    <property type="evidence" value="ECO:0007669"/>
    <property type="project" value="TreeGrafter"/>
</dbReference>
<feature type="domain" description="Major facilitator superfamily (MFS) profile" evidence="7">
    <location>
        <begin position="50"/>
        <end position="489"/>
    </location>
</feature>
<feature type="transmembrane region" description="Helical" evidence="6">
    <location>
        <begin position="150"/>
        <end position="172"/>
    </location>
</feature>
<dbReference type="RefSeq" id="XP_018042805.1">
    <property type="nucleotide sequence ID" value="XM_018184482.1"/>
</dbReference>
<dbReference type="GO" id="GO:0016020">
    <property type="term" value="C:membrane"/>
    <property type="evidence" value="ECO:0007669"/>
    <property type="project" value="UniProtKB-SubCell"/>
</dbReference>
<keyword evidence="9" id="KW-1185">Reference proteome</keyword>
<comment type="subcellular location">
    <subcellularLocation>
        <location evidence="1">Membrane</location>
        <topology evidence="1">Multi-pass membrane protein</topology>
    </subcellularLocation>
</comment>
<feature type="transmembrane region" description="Helical" evidence="6">
    <location>
        <begin position="339"/>
        <end position="360"/>
    </location>
</feature>
<feature type="transmembrane region" description="Helical" evidence="6">
    <location>
        <begin position="52"/>
        <end position="77"/>
    </location>
</feature>
<feature type="transmembrane region" description="Helical" evidence="6">
    <location>
        <begin position="215"/>
        <end position="236"/>
    </location>
</feature>
<feature type="transmembrane region" description="Helical" evidence="6">
    <location>
        <begin position="184"/>
        <end position="209"/>
    </location>
</feature>
<dbReference type="InterPro" id="IPR050360">
    <property type="entry name" value="MFS_Sugar_Transporters"/>
</dbReference>
<dbReference type="InParanoid" id="A0A177D001"/>
<evidence type="ECO:0000313" key="8">
    <source>
        <dbReference type="EMBL" id="OAG12440.1"/>
    </source>
</evidence>
<dbReference type="InterPro" id="IPR036259">
    <property type="entry name" value="MFS_trans_sf"/>
</dbReference>
<evidence type="ECO:0000313" key="9">
    <source>
        <dbReference type="Proteomes" id="UP000077069"/>
    </source>
</evidence>
<feature type="transmembrane region" description="Helical" evidence="6">
    <location>
        <begin position="400"/>
        <end position="421"/>
    </location>
</feature>
<evidence type="ECO:0000256" key="3">
    <source>
        <dbReference type="ARBA" id="ARBA00022692"/>
    </source>
</evidence>
<feature type="transmembrane region" description="Helical" evidence="6">
    <location>
        <begin position="367"/>
        <end position="388"/>
    </location>
</feature>
<dbReference type="Gene3D" id="1.20.1250.20">
    <property type="entry name" value="MFS general substrate transporter like domains"/>
    <property type="match status" value="1"/>
</dbReference>
<gene>
    <name evidence="8" type="ORF">CC84DRAFT_1254702</name>
</gene>
<dbReference type="InterPro" id="IPR020846">
    <property type="entry name" value="MFS_dom"/>
</dbReference>
<feature type="transmembrane region" description="Helical" evidence="6">
    <location>
        <begin position="126"/>
        <end position="144"/>
    </location>
</feature>
<dbReference type="InterPro" id="IPR005829">
    <property type="entry name" value="Sugar_transporter_CS"/>
</dbReference>
<evidence type="ECO:0000256" key="2">
    <source>
        <dbReference type="ARBA" id="ARBA00010992"/>
    </source>
</evidence>
<dbReference type="PANTHER" id="PTHR48022">
    <property type="entry name" value="PLASTIDIC GLUCOSE TRANSPORTER 4"/>
    <property type="match status" value="1"/>
</dbReference>
<dbReference type="Pfam" id="PF00083">
    <property type="entry name" value="Sugar_tr"/>
    <property type="match status" value="1"/>
</dbReference>
<sequence>MTTSSDLKGVGDDVFDGKNQALKIEALSQPAEDHQSAWQCIRANPKISLWTLWANIGSIMIGYENLALSVCLAMPAFQMTFASEIDGVMLIPARWQSLWNAMFYVMTIVGSVAAGPIQDWFGRRAIFLTCILVSSAGIAVAYVSETPAMYLGAKILTGFALGASMVGTQTFVSEITPLPMRGIALSINTFALNLGLLIAISATFSRIAIMDPSAFRLVFAGAWVFPGTLLLGLPFVPESPYWLTMKENPEKARASLVRLSNPSEDIDARLIAIQHTVAIERRQQAEAGSFIECFKGTNLRRTLITLACFYMSIAIGSVLSANSPYFLNQTGLSSNTVLMITQVGVSMGVLSSIVNLFLMMKFNHRPLIFFGVGICALAYLTMGIAGAMPRTTKSMTVVGIALQFSTLSYGPAVGAAMAVAGEVSATRLRAKTLALGNGFLGVAGTFWQSVLPYLYNTDQANLGGNLGWIFFGIAVVYLAILYFFVPGTKGRTYEELDGMFEARLPARAFEGYRGEEASA</sequence>
<dbReference type="GeneID" id="28767968"/>
<evidence type="ECO:0000256" key="6">
    <source>
        <dbReference type="SAM" id="Phobius"/>
    </source>
</evidence>
<keyword evidence="5 6" id="KW-0472">Membrane</keyword>
<comment type="similarity">
    <text evidence="2">Belongs to the major facilitator superfamily. Sugar transporter (TC 2.A.1.1) family.</text>
</comment>
<name>A0A177D001_9PLEO</name>
<organism evidence="8 9">
    <name type="scientific">Paraphaeosphaeria sporulosa</name>
    <dbReference type="NCBI Taxonomy" id="1460663"/>
    <lineage>
        <taxon>Eukaryota</taxon>
        <taxon>Fungi</taxon>
        <taxon>Dikarya</taxon>
        <taxon>Ascomycota</taxon>
        <taxon>Pezizomycotina</taxon>
        <taxon>Dothideomycetes</taxon>
        <taxon>Pleosporomycetidae</taxon>
        <taxon>Pleosporales</taxon>
        <taxon>Massarineae</taxon>
        <taxon>Didymosphaeriaceae</taxon>
        <taxon>Paraphaeosphaeria</taxon>
    </lineage>
</organism>
<dbReference type="AlphaFoldDB" id="A0A177D001"/>
<reference evidence="8 9" key="1">
    <citation type="submission" date="2016-05" db="EMBL/GenBank/DDBJ databases">
        <title>Comparative analysis of secretome profiles of manganese(II)-oxidizing ascomycete fungi.</title>
        <authorList>
            <consortium name="DOE Joint Genome Institute"/>
            <person name="Zeiner C.A."/>
            <person name="Purvine S.O."/>
            <person name="Zink E.M."/>
            <person name="Wu S."/>
            <person name="Pasa-Tolic L."/>
            <person name="Chaput D.L."/>
            <person name="Haridas S."/>
            <person name="Grigoriev I.V."/>
            <person name="Santelli C.M."/>
            <person name="Hansel C.M."/>
        </authorList>
    </citation>
    <scope>NUCLEOTIDE SEQUENCE [LARGE SCALE GENOMIC DNA]</scope>
    <source>
        <strain evidence="8 9">AP3s5-JAC2a</strain>
    </source>
</reference>
<evidence type="ECO:0000256" key="5">
    <source>
        <dbReference type="ARBA" id="ARBA00023136"/>
    </source>
</evidence>
<keyword evidence="4 6" id="KW-1133">Transmembrane helix</keyword>
<feature type="transmembrane region" description="Helical" evidence="6">
    <location>
        <begin position="466"/>
        <end position="485"/>
    </location>
</feature>
<evidence type="ECO:0000259" key="7">
    <source>
        <dbReference type="PROSITE" id="PS50850"/>
    </source>
</evidence>
<dbReference type="PANTHER" id="PTHR48022:SF22">
    <property type="entry name" value="MAJOR FACILITATOR SUPERFAMILY (MFS) PROFILE DOMAIN-CONTAINING PROTEIN"/>
    <property type="match status" value="1"/>
</dbReference>
<dbReference type="OrthoDB" id="6612291at2759"/>
<dbReference type="EMBL" id="KV441548">
    <property type="protein sequence ID" value="OAG12440.1"/>
    <property type="molecule type" value="Genomic_DNA"/>
</dbReference>
<protein>
    <submittedName>
        <fullName evidence="8">MFS general substrate transporter</fullName>
    </submittedName>
</protein>
<dbReference type="Proteomes" id="UP000077069">
    <property type="component" value="Unassembled WGS sequence"/>
</dbReference>
<feature type="transmembrane region" description="Helical" evidence="6">
    <location>
        <begin position="303"/>
        <end position="327"/>
    </location>
</feature>
<dbReference type="InterPro" id="IPR005828">
    <property type="entry name" value="MFS_sugar_transport-like"/>
</dbReference>